<evidence type="ECO:0000256" key="1">
    <source>
        <dbReference type="ARBA" id="ARBA00004613"/>
    </source>
</evidence>
<feature type="non-terminal residue" evidence="6">
    <location>
        <position position="668"/>
    </location>
</feature>
<keyword evidence="7" id="KW-1185">Reference proteome</keyword>
<dbReference type="CDD" id="cd05380">
    <property type="entry name" value="CAP_euk"/>
    <property type="match status" value="1"/>
</dbReference>
<keyword evidence="3" id="KW-0812">Transmembrane</keyword>
<evidence type="ECO:0000256" key="2">
    <source>
        <dbReference type="ARBA" id="ARBA00022525"/>
    </source>
</evidence>
<dbReference type="InterPro" id="IPR035940">
    <property type="entry name" value="CAP_sf"/>
</dbReference>
<dbReference type="Proteomes" id="UP000838878">
    <property type="component" value="Chromosome 1"/>
</dbReference>
<evidence type="ECO:0000313" key="6">
    <source>
        <dbReference type="EMBL" id="CAH0713750.1"/>
    </source>
</evidence>
<dbReference type="AlphaFoldDB" id="A0A8J9US29"/>
<sequence>MPKSIINITLFIYCVILHACVSISEDYYNDDYLLDNKNETVLNDSNARRLIVKHNLSQVTLNDSFSIFSSLPKRNDYDTTNRKENIILSYQIGKGKRPYKSVVRNVKSYADPKTTRNLSLSEKKCTKASFKAIFDLKSFTEYDYDYTVNDDLSLILREEINQVKNLNSNIPNKLNNTEINKTPYAKFYNLEPAIAKINIKTKYNKSLDNNIWYVPQEFPCWELPIIYGELGERKKKSDVFLIYGGKLVNVIDHWTKKETAYKAGDPPMSHVSNKWCGVQPCYGDHTLCLFPNNDNSNICHKKYKVHVPTILDHITITNTINSMRNRVAHRLVNKYSHLPTAANMKQINYDYDLEKIAEAWLRQCLPGAAPCSAIDGQIVSQLECSKYMQYCCLKKSEAITQCTPRPECFVHPVIGCIHVWFSSAGKDLTVTDIQCGRTTVNTFNTVQLLWAETRKIGCAYGEQSNGDIRVICEFSPGAPFYLETKLFCGIINHKDISYMRNNKNLTDLNFLSSLGIKWNHIPITEKSFINISIQRGLKMNNGELTTETLQTTDSSWGLDSLTKVYKEGWVREHLDNGVNGTRSMIARLVAKYTFIDESESRCDSGEPIYEVGSPGSSCIENGRTYTGLCYDFGDPTPGYRVIAIAAPIALFSLMLYDLFSGVVRQTNY</sequence>
<dbReference type="InterPro" id="IPR014044">
    <property type="entry name" value="CAP_dom"/>
</dbReference>
<keyword evidence="3" id="KW-0472">Membrane</keyword>
<keyword evidence="4" id="KW-0732">Signal</keyword>
<keyword evidence="3" id="KW-1133">Transmembrane helix</keyword>
<name>A0A8J9US29_9NEOP</name>
<reference evidence="6" key="1">
    <citation type="submission" date="2021-12" db="EMBL/GenBank/DDBJ databases">
        <authorList>
            <person name="Martin H S."/>
        </authorList>
    </citation>
    <scope>NUCLEOTIDE SEQUENCE</scope>
</reference>
<proteinExistence type="predicted"/>
<evidence type="ECO:0000259" key="5">
    <source>
        <dbReference type="Pfam" id="PF00188"/>
    </source>
</evidence>
<evidence type="ECO:0000256" key="3">
    <source>
        <dbReference type="SAM" id="Phobius"/>
    </source>
</evidence>
<dbReference type="Gene3D" id="3.40.33.10">
    <property type="entry name" value="CAP"/>
    <property type="match status" value="1"/>
</dbReference>
<dbReference type="SUPFAM" id="SSF55797">
    <property type="entry name" value="PR-1-like"/>
    <property type="match status" value="1"/>
</dbReference>
<dbReference type="OrthoDB" id="414826at2759"/>
<dbReference type="GO" id="GO:0005576">
    <property type="term" value="C:extracellular region"/>
    <property type="evidence" value="ECO:0007669"/>
    <property type="project" value="UniProtKB-SubCell"/>
</dbReference>
<feature type="signal peptide" evidence="4">
    <location>
        <begin position="1"/>
        <end position="22"/>
    </location>
</feature>
<feature type="transmembrane region" description="Helical" evidence="3">
    <location>
        <begin position="638"/>
        <end position="659"/>
    </location>
</feature>
<accession>A0A8J9US29</accession>
<gene>
    <name evidence="6" type="ORF">BINO364_LOCUS874</name>
</gene>
<dbReference type="Pfam" id="PF00188">
    <property type="entry name" value="CAP"/>
    <property type="match status" value="1"/>
</dbReference>
<feature type="chain" id="PRO_5035462130" description="SCP domain-containing protein" evidence="4">
    <location>
        <begin position="23"/>
        <end position="668"/>
    </location>
</feature>
<comment type="subcellular location">
    <subcellularLocation>
        <location evidence="1">Secreted</location>
    </subcellularLocation>
</comment>
<feature type="domain" description="SCP" evidence="5">
    <location>
        <begin position="318"/>
        <end position="474"/>
    </location>
</feature>
<protein>
    <recommendedName>
        <fullName evidence="5">SCP domain-containing protein</fullName>
    </recommendedName>
</protein>
<evidence type="ECO:0000313" key="7">
    <source>
        <dbReference type="Proteomes" id="UP000838878"/>
    </source>
</evidence>
<evidence type="ECO:0000256" key="4">
    <source>
        <dbReference type="SAM" id="SignalP"/>
    </source>
</evidence>
<dbReference type="EMBL" id="OV170221">
    <property type="protein sequence ID" value="CAH0713750.1"/>
    <property type="molecule type" value="Genomic_DNA"/>
</dbReference>
<keyword evidence="2" id="KW-0964">Secreted</keyword>
<organism evidence="6 7">
    <name type="scientific">Brenthis ino</name>
    <name type="common">lesser marbled fritillary</name>
    <dbReference type="NCBI Taxonomy" id="405034"/>
    <lineage>
        <taxon>Eukaryota</taxon>
        <taxon>Metazoa</taxon>
        <taxon>Ecdysozoa</taxon>
        <taxon>Arthropoda</taxon>
        <taxon>Hexapoda</taxon>
        <taxon>Insecta</taxon>
        <taxon>Pterygota</taxon>
        <taxon>Neoptera</taxon>
        <taxon>Endopterygota</taxon>
        <taxon>Lepidoptera</taxon>
        <taxon>Glossata</taxon>
        <taxon>Ditrysia</taxon>
        <taxon>Papilionoidea</taxon>
        <taxon>Nymphalidae</taxon>
        <taxon>Heliconiinae</taxon>
        <taxon>Argynnini</taxon>
        <taxon>Brenthis</taxon>
    </lineage>
</organism>